<sequence>MVIAIANEYLNGVHQLYNLVEDKVLCNNSKDKESIESKTRLSTQDIVAAYLILSFTRSKNIDIIKWKIAFNDVILTRELKPHIEKPINDELVHSLFVYDVTKIMPKNETYIKLSCMGKGFVRLDGATLVTIMRYKGFHTCISCDVDPYTIGESSAKTYSLSPSFEFNEALLYVGLVAQTPTWMQISISPSESRVYNIIKGYNVIEANFKKSVLKEVKIKSGVPHCMHHVFSCAVLRYVEYPYINIESIQVDGSTLKLRLRNTGNSSCDSLDLLLLRYGIPLRRFSLPPLKPDEYLDQELNLQNIVKQSGININNMNNITLRIIWSKAYKLFEYDVPIKNLDIV</sequence>
<gene>
    <name evidence="1" type="ORF">ENO77_05030</name>
</gene>
<reference evidence="1" key="1">
    <citation type="journal article" date="2020" name="mSystems">
        <title>Genome- and Community-Level Interaction Insights into Carbon Utilization and Element Cycling Functions of Hydrothermarchaeota in Hydrothermal Sediment.</title>
        <authorList>
            <person name="Zhou Z."/>
            <person name="Liu Y."/>
            <person name="Xu W."/>
            <person name="Pan J."/>
            <person name="Luo Z.H."/>
            <person name="Li M."/>
        </authorList>
    </citation>
    <scope>NUCLEOTIDE SEQUENCE [LARGE SCALE GENOMIC DNA]</scope>
    <source>
        <strain evidence="1">SpSt-16</strain>
    </source>
</reference>
<proteinExistence type="predicted"/>
<comment type="caution">
    <text evidence="1">The sequence shown here is derived from an EMBL/GenBank/DDBJ whole genome shotgun (WGS) entry which is preliminary data.</text>
</comment>
<evidence type="ECO:0000313" key="1">
    <source>
        <dbReference type="EMBL" id="HEW53500.1"/>
    </source>
</evidence>
<organism evidence="1">
    <name type="scientific">Ignisphaera aggregans</name>
    <dbReference type="NCBI Taxonomy" id="334771"/>
    <lineage>
        <taxon>Archaea</taxon>
        <taxon>Thermoproteota</taxon>
        <taxon>Thermoprotei</taxon>
        <taxon>Desulfurococcales</taxon>
        <taxon>Desulfurococcaceae</taxon>
        <taxon>Ignisphaera</taxon>
    </lineage>
</organism>
<dbReference type="EMBL" id="DSGT01000013">
    <property type="protein sequence ID" value="HEW53500.1"/>
    <property type="molecule type" value="Genomic_DNA"/>
</dbReference>
<name>A0A7C2VM71_9CREN</name>
<dbReference type="AlphaFoldDB" id="A0A7C2VM71"/>
<protein>
    <submittedName>
        <fullName evidence="1">Uncharacterized protein</fullName>
    </submittedName>
</protein>
<accession>A0A7C2VM71</accession>